<sequence length="154" mass="16309">MQSIVDSAIPATVSTTAATSPAARLALAPHRAEQAVLDGGWWPRTWNAAEELPALVTALAQRYGPIRHLMLNETVWPDHVRRLTVGSQAVRIGWFATQDPALAIALTARDEQLDLLVVPPSTPTAAAERALATAADPADFTHAADILAALPPQA</sequence>
<dbReference type="InterPro" id="IPR046036">
    <property type="entry name" value="DUF5994"/>
</dbReference>
<reference evidence="1 2" key="1">
    <citation type="submission" date="2021-01" db="EMBL/GenBank/DDBJ databases">
        <title>Whole genome shotgun sequence of Catellatospora citrea NBRC 14495.</title>
        <authorList>
            <person name="Komaki H."/>
            <person name="Tamura T."/>
        </authorList>
    </citation>
    <scope>NUCLEOTIDE SEQUENCE [LARGE SCALE GENOMIC DNA]</scope>
    <source>
        <strain evidence="1 2">NBRC 14495</strain>
    </source>
</reference>
<proteinExistence type="predicted"/>
<comment type="caution">
    <text evidence="1">The sequence shown here is derived from an EMBL/GenBank/DDBJ whole genome shotgun (WGS) entry which is preliminary data.</text>
</comment>
<dbReference type="Pfam" id="PF19457">
    <property type="entry name" value="DUF5994"/>
    <property type="match status" value="1"/>
</dbReference>
<protein>
    <submittedName>
        <fullName evidence="1">Uncharacterized protein</fullName>
    </submittedName>
</protein>
<dbReference type="RefSeq" id="WP_120320341.1">
    <property type="nucleotide sequence ID" value="NZ_BONH01000017.1"/>
</dbReference>
<organism evidence="1 2">
    <name type="scientific">Catellatospora citrea</name>
    <dbReference type="NCBI Taxonomy" id="53366"/>
    <lineage>
        <taxon>Bacteria</taxon>
        <taxon>Bacillati</taxon>
        <taxon>Actinomycetota</taxon>
        <taxon>Actinomycetes</taxon>
        <taxon>Micromonosporales</taxon>
        <taxon>Micromonosporaceae</taxon>
        <taxon>Catellatospora</taxon>
    </lineage>
</organism>
<dbReference type="EMBL" id="BONH01000017">
    <property type="protein sequence ID" value="GIF98964.1"/>
    <property type="molecule type" value="Genomic_DNA"/>
</dbReference>
<accession>A0A8J3KPF2</accession>
<evidence type="ECO:0000313" key="2">
    <source>
        <dbReference type="Proteomes" id="UP000659904"/>
    </source>
</evidence>
<keyword evidence="2" id="KW-1185">Reference proteome</keyword>
<gene>
    <name evidence="1" type="ORF">Cci01nite_40580</name>
</gene>
<evidence type="ECO:0000313" key="1">
    <source>
        <dbReference type="EMBL" id="GIF98964.1"/>
    </source>
</evidence>
<dbReference type="Proteomes" id="UP000659904">
    <property type="component" value="Unassembled WGS sequence"/>
</dbReference>
<dbReference type="AlphaFoldDB" id="A0A8J3KPF2"/>
<name>A0A8J3KPF2_9ACTN</name>